<dbReference type="InterPro" id="IPR036514">
    <property type="entry name" value="SGNH_hydro_sf"/>
</dbReference>
<evidence type="ECO:0000256" key="8">
    <source>
        <dbReference type="ARBA" id="ARBA00022801"/>
    </source>
</evidence>
<dbReference type="Proteomes" id="UP001152888">
    <property type="component" value="Unassembled WGS sequence"/>
</dbReference>
<evidence type="ECO:0000256" key="42">
    <source>
        <dbReference type="ARBA" id="ARBA00049461"/>
    </source>
</evidence>
<evidence type="ECO:0000256" key="18">
    <source>
        <dbReference type="ARBA" id="ARBA00031485"/>
    </source>
</evidence>
<comment type="catalytic activity">
    <reaction evidence="29">
        <text>1,2-dihexadecanoyl-sn-glycero-3-phosphocholine + H2O = 1-hexadecanoyl-sn-glycero-3-phosphocholine + hexadecanoate + H(+)</text>
        <dbReference type="Rhea" id="RHEA:41223"/>
        <dbReference type="ChEBI" id="CHEBI:7896"/>
        <dbReference type="ChEBI" id="CHEBI:15377"/>
        <dbReference type="ChEBI" id="CHEBI:15378"/>
        <dbReference type="ChEBI" id="CHEBI:72998"/>
        <dbReference type="ChEBI" id="CHEBI:72999"/>
    </reaction>
    <physiologicalReaction direction="left-to-right" evidence="29">
        <dbReference type="Rhea" id="RHEA:41224"/>
    </physiologicalReaction>
</comment>
<feature type="signal peptide" evidence="43">
    <location>
        <begin position="1"/>
        <end position="21"/>
    </location>
</feature>
<dbReference type="FunFam" id="3.40.50.1110:FF:000005">
    <property type="entry name" value="Phospholipase B1"/>
    <property type="match status" value="1"/>
</dbReference>
<dbReference type="InterPro" id="IPR035547">
    <property type="entry name" value="Phospholipase_B"/>
</dbReference>
<dbReference type="GO" id="GO:0004622">
    <property type="term" value="F:phosphatidylcholine lysophospholipase activity"/>
    <property type="evidence" value="ECO:0007669"/>
    <property type="project" value="UniProtKB-EC"/>
</dbReference>
<evidence type="ECO:0000256" key="27">
    <source>
        <dbReference type="ARBA" id="ARBA00048049"/>
    </source>
</evidence>
<comment type="catalytic activity">
    <reaction evidence="24">
        <text>1-hexadecanoyl-2-(9Z)-octadecenoyl-3-octadecanoyl-sn-glycerol + H2O = 1-hexadecanoyl-2-(9Z-octadecenoyl)-sn-glycerol + octadecanoate + H(+)</text>
        <dbReference type="Rhea" id="RHEA:41111"/>
        <dbReference type="ChEBI" id="CHEBI:15377"/>
        <dbReference type="ChEBI" id="CHEBI:15378"/>
        <dbReference type="ChEBI" id="CHEBI:25629"/>
        <dbReference type="ChEBI" id="CHEBI:75466"/>
        <dbReference type="ChEBI" id="CHEBI:77623"/>
    </reaction>
    <physiologicalReaction direction="left-to-right" evidence="24">
        <dbReference type="Rhea" id="RHEA:41112"/>
    </physiologicalReaction>
</comment>
<keyword evidence="4" id="KW-1003">Cell membrane</keyword>
<comment type="catalytic activity">
    <reaction evidence="33">
        <text>a 1-acyl-sn-glycero-3-phosphocholine + H2O = sn-glycerol 3-phosphocholine + a fatty acid + H(+)</text>
        <dbReference type="Rhea" id="RHEA:15177"/>
        <dbReference type="ChEBI" id="CHEBI:15377"/>
        <dbReference type="ChEBI" id="CHEBI:15378"/>
        <dbReference type="ChEBI" id="CHEBI:16870"/>
        <dbReference type="ChEBI" id="CHEBI:28868"/>
        <dbReference type="ChEBI" id="CHEBI:58168"/>
        <dbReference type="EC" id="3.1.1.5"/>
    </reaction>
    <physiologicalReaction direction="left-to-right" evidence="33">
        <dbReference type="Rhea" id="RHEA:15178"/>
    </physiologicalReaction>
</comment>
<evidence type="ECO:0000313" key="45">
    <source>
        <dbReference type="Proteomes" id="UP001152888"/>
    </source>
</evidence>
<evidence type="ECO:0000256" key="35">
    <source>
        <dbReference type="ARBA" id="ARBA00048656"/>
    </source>
</evidence>
<evidence type="ECO:0000256" key="29">
    <source>
        <dbReference type="ARBA" id="ARBA00048227"/>
    </source>
</evidence>
<comment type="catalytic activity">
    <reaction evidence="23">
        <text>1-(9Z-octadecenoyl)-glycerol + H2O = glycerol + (9Z)-octadecenoate + H(+)</text>
        <dbReference type="Rhea" id="RHEA:38487"/>
        <dbReference type="ChEBI" id="CHEBI:15377"/>
        <dbReference type="ChEBI" id="CHEBI:15378"/>
        <dbReference type="ChEBI" id="CHEBI:17754"/>
        <dbReference type="ChEBI" id="CHEBI:30823"/>
        <dbReference type="ChEBI" id="CHEBI:75342"/>
    </reaction>
    <physiologicalReaction direction="left-to-right" evidence="23">
        <dbReference type="Rhea" id="RHEA:38488"/>
    </physiologicalReaction>
</comment>
<keyword evidence="45" id="KW-1185">Reference proteome</keyword>
<comment type="catalytic activity">
    <reaction evidence="21">
        <text>1-hexadecanoyl-2-(9Z)-octadecenoyl-3-octadecanoyl-sn-glycerol + H2O = 2-(9Z-octadecenoyl)-3-octadecanoyl-sn-glycerol + hexadecanoate + H(+)</text>
        <dbReference type="Rhea" id="RHEA:41107"/>
        <dbReference type="ChEBI" id="CHEBI:7896"/>
        <dbReference type="ChEBI" id="CHEBI:15377"/>
        <dbReference type="ChEBI" id="CHEBI:15378"/>
        <dbReference type="ChEBI" id="CHEBI:75558"/>
        <dbReference type="ChEBI" id="CHEBI:77623"/>
    </reaction>
    <physiologicalReaction direction="left-to-right" evidence="21">
        <dbReference type="Rhea" id="RHEA:41108"/>
    </physiologicalReaction>
</comment>
<dbReference type="GO" id="GO:0004623">
    <property type="term" value="F:phospholipase A2 activity"/>
    <property type="evidence" value="ECO:0007669"/>
    <property type="project" value="UniProtKB-EC"/>
</dbReference>
<evidence type="ECO:0000256" key="26">
    <source>
        <dbReference type="ARBA" id="ARBA00048015"/>
    </source>
</evidence>
<evidence type="ECO:0000256" key="28">
    <source>
        <dbReference type="ARBA" id="ARBA00048058"/>
    </source>
</evidence>
<comment type="catalytic activity">
    <reaction evidence="32">
        <text>1,2,3-tri-(9Z-octadecenoyl)-glycerol + H2O = di-(9Z)-octadecenoylglycerol + (9Z)-octadecenoate + H(+)</text>
        <dbReference type="Rhea" id="RHEA:38575"/>
        <dbReference type="ChEBI" id="CHEBI:15377"/>
        <dbReference type="ChEBI" id="CHEBI:15378"/>
        <dbReference type="ChEBI" id="CHEBI:30823"/>
        <dbReference type="ChEBI" id="CHEBI:53753"/>
        <dbReference type="ChEBI" id="CHEBI:75945"/>
    </reaction>
    <physiologicalReaction direction="left-to-right" evidence="32">
        <dbReference type="Rhea" id="RHEA:38576"/>
    </physiologicalReaction>
</comment>
<evidence type="ECO:0000256" key="30">
    <source>
        <dbReference type="ARBA" id="ARBA00048362"/>
    </source>
</evidence>
<dbReference type="AlphaFoldDB" id="A0A9P0NQ16"/>
<comment type="catalytic activity">
    <reaction evidence="15">
        <text>a 1,2-diacyl-sn-glycero-3-phosphocholine + H2O = a 1-acyl-sn-glycero-3-phosphocholine + a fatty acid + H(+)</text>
        <dbReference type="Rhea" id="RHEA:15801"/>
        <dbReference type="ChEBI" id="CHEBI:15377"/>
        <dbReference type="ChEBI" id="CHEBI:15378"/>
        <dbReference type="ChEBI" id="CHEBI:28868"/>
        <dbReference type="ChEBI" id="CHEBI:57643"/>
        <dbReference type="ChEBI" id="CHEBI:58168"/>
        <dbReference type="EC" id="3.1.1.4"/>
    </reaction>
    <physiologicalReaction direction="left-to-right" evidence="15">
        <dbReference type="Rhea" id="RHEA:15802"/>
    </physiologicalReaction>
</comment>
<comment type="catalytic activity">
    <reaction evidence="37">
        <text>1,3-dihexadecanoyl-2-(9Z-octadecenoyl)glycerol + H2O = 1,3-dihexadecanoylglycerol + (9Z)-octadecenoate + H(+)</text>
        <dbReference type="Rhea" id="RHEA:40983"/>
        <dbReference type="ChEBI" id="CHEBI:15377"/>
        <dbReference type="ChEBI" id="CHEBI:15378"/>
        <dbReference type="ChEBI" id="CHEBI:30823"/>
        <dbReference type="ChEBI" id="CHEBI:75688"/>
        <dbReference type="ChEBI" id="CHEBI:77619"/>
    </reaction>
    <physiologicalReaction direction="left-to-right" evidence="37">
        <dbReference type="Rhea" id="RHEA:40984"/>
    </physiologicalReaction>
</comment>
<evidence type="ECO:0000256" key="38">
    <source>
        <dbReference type="ARBA" id="ARBA00048872"/>
    </source>
</evidence>
<proteinExistence type="inferred from homology"/>
<evidence type="ECO:0000256" key="37">
    <source>
        <dbReference type="ARBA" id="ARBA00048869"/>
    </source>
</evidence>
<comment type="catalytic activity">
    <reaction evidence="22">
        <text>1,3-dihexadecanoyl-2-(9Z-octadecenoyl)glycerol + H2O = 1-hexadecanoyl-2-(9Z-octadecenoyl)-glycerol + hexadecanoate + H(+)</text>
        <dbReference type="Rhea" id="RHEA:40979"/>
        <dbReference type="ChEBI" id="CHEBI:7896"/>
        <dbReference type="ChEBI" id="CHEBI:15377"/>
        <dbReference type="ChEBI" id="CHEBI:15378"/>
        <dbReference type="ChEBI" id="CHEBI:75585"/>
        <dbReference type="ChEBI" id="CHEBI:75688"/>
    </reaction>
    <physiologicalReaction direction="left-to-right" evidence="22">
        <dbReference type="Rhea" id="RHEA:40980"/>
    </physiologicalReaction>
</comment>
<dbReference type="PANTHER" id="PTHR21325:SF31">
    <property type="entry name" value="GH22081P-RELATED"/>
    <property type="match status" value="1"/>
</dbReference>
<dbReference type="Gene3D" id="3.40.50.1110">
    <property type="entry name" value="SGNH hydrolase"/>
    <property type="match status" value="1"/>
</dbReference>
<evidence type="ECO:0000256" key="36">
    <source>
        <dbReference type="ARBA" id="ARBA00048699"/>
    </source>
</evidence>
<evidence type="ECO:0000256" key="24">
    <source>
        <dbReference type="ARBA" id="ARBA00047459"/>
    </source>
</evidence>
<evidence type="ECO:0000256" key="2">
    <source>
        <dbReference type="ARBA" id="ARBA00009979"/>
    </source>
</evidence>
<evidence type="ECO:0000256" key="25">
    <source>
        <dbReference type="ARBA" id="ARBA00048011"/>
    </source>
</evidence>
<evidence type="ECO:0000256" key="32">
    <source>
        <dbReference type="ARBA" id="ARBA00048386"/>
    </source>
</evidence>
<dbReference type="Pfam" id="PF00657">
    <property type="entry name" value="Lipase_GDSL"/>
    <property type="match status" value="1"/>
</dbReference>
<keyword evidence="10" id="KW-0443">Lipid metabolism</keyword>
<protein>
    <recommendedName>
        <fullName evidence="3">Phospholipase B1, membrane-associated</fullName>
    </recommendedName>
    <alternativeName>
        <fullName evidence="16">Lysophospholipase</fullName>
    </alternativeName>
    <alternativeName>
        <fullName evidence="17">Phospholipase A2</fullName>
    </alternativeName>
    <alternativeName>
        <fullName evidence="19">Phospholipase B/lipase</fullName>
    </alternativeName>
    <alternativeName>
        <fullName evidence="18">Triacylglycerol lipase</fullName>
    </alternativeName>
</protein>
<keyword evidence="8" id="KW-0378">Hydrolase</keyword>
<evidence type="ECO:0000256" key="19">
    <source>
        <dbReference type="ARBA" id="ARBA00033022"/>
    </source>
</evidence>
<comment type="caution">
    <text evidence="44">The sequence shown here is derived from an EMBL/GenBank/DDBJ whole genome shotgun (WGS) entry which is preliminary data.</text>
</comment>
<accession>A0A9P0NQ16</accession>
<evidence type="ECO:0000256" key="5">
    <source>
        <dbReference type="ARBA" id="ARBA00022692"/>
    </source>
</evidence>
<comment type="catalytic activity">
    <reaction evidence="31">
        <text>1-octadecanoyl-2-(9Z,12Z)-octadecadienoyl-sn-glycerol + H2O = 1-octadecanoyl-sn-glycerol + (9Z,12Z)-octadecadienoate + H(+)</text>
        <dbReference type="Rhea" id="RHEA:40927"/>
        <dbReference type="ChEBI" id="CHEBI:15377"/>
        <dbReference type="ChEBI" id="CHEBI:15378"/>
        <dbReference type="ChEBI" id="CHEBI:30245"/>
        <dbReference type="ChEBI" id="CHEBI:75550"/>
        <dbReference type="ChEBI" id="CHEBI:77097"/>
    </reaction>
    <physiologicalReaction direction="left-to-right" evidence="31">
        <dbReference type="Rhea" id="RHEA:40928"/>
    </physiologicalReaction>
</comment>
<comment type="catalytic activity">
    <reaction evidence="13">
        <text>a triacylglycerol + H2O = a diacylglycerol + a fatty acid + H(+)</text>
        <dbReference type="Rhea" id="RHEA:12044"/>
        <dbReference type="ChEBI" id="CHEBI:15377"/>
        <dbReference type="ChEBI" id="CHEBI:15378"/>
        <dbReference type="ChEBI" id="CHEBI:17855"/>
        <dbReference type="ChEBI" id="CHEBI:18035"/>
        <dbReference type="ChEBI" id="CHEBI:28868"/>
        <dbReference type="EC" id="3.1.1.3"/>
    </reaction>
    <physiologicalReaction direction="left-to-right" evidence="13">
        <dbReference type="Rhea" id="RHEA:12045"/>
    </physiologicalReaction>
</comment>
<comment type="catalytic activity">
    <reaction evidence="27">
        <text>a 1-O-alkyl-2-acyl-sn-glycero-3-phosphocholine + H2O = a 1-O-alkyl-sn-glycero-3-phosphocholine + a fatty acid + H(+)</text>
        <dbReference type="Rhea" id="RHEA:36231"/>
        <dbReference type="ChEBI" id="CHEBI:15377"/>
        <dbReference type="ChEBI" id="CHEBI:15378"/>
        <dbReference type="ChEBI" id="CHEBI:28868"/>
        <dbReference type="ChEBI" id="CHEBI:30909"/>
        <dbReference type="ChEBI" id="CHEBI:36702"/>
        <dbReference type="EC" id="3.1.1.4"/>
    </reaction>
    <physiologicalReaction direction="left-to-right" evidence="27">
        <dbReference type="Rhea" id="RHEA:36232"/>
    </physiologicalReaction>
</comment>
<keyword evidence="11" id="KW-0472">Membrane</keyword>
<comment type="catalytic activity">
    <reaction evidence="30">
        <text>1-hexadecanoyl-2-(9Z,12Z-octadecadienoyl)-sn-glycero-3-phosphocholine + H2O = 2-(9Z,12Z-octadecadienoyl)-sn-glycero-3-phosphocholine + hexadecanoate + H(+)</text>
        <dbReference type="Rhea" id="RHEA:40971"/>
        <dbReference type="ChEBI" id="CHEBI:7896"/>
        <dbReference type="ChEBI" id="CHEBI:15377"/>
        <dbReference type="ChEBI" id="CHEBI:15378"/>
        <dbReference type="ChEBI" id="CHEBI:73002"/>
        <dbReference type="ChEBI" id="CHEBI:76084"/>
    </reaction>
    <physiologicalReaction direction="left-to-right" evidence="30">
        <dbReference type="Rhea" id="RHEA:40972"/>
    </physiologicalReaction>
</comment>
<comment type="catalytic activity">
    <reaction evidence="28">
        <text>1,2-di-(9Z-octadecenoyl)-sn-glycero-3-phosphocholine + H2O = 1-(9Z-octadecenoyl)-sn-glycero-3-phosphocholine + (9Z)-octadecenoate + H(+)</text>
        <dbReference type="Rhea" id="RHEA:40923"/>
        <dbReference type="ChEBI" id="CHEBI:15377"/>
        <dbReference type="ChEBI" id="CHEBI:15378"/>
        <dbReference type="ChEBI" id="CHEBI:28610"/>
        <dbReference type="ChEBI" id="CHEBI:30823"/>
        <dbReference type="ChEBI" id="CHEBI:74669"/>
    </reaction>
    <physiologicalReaction direction="left-to-right" evidence="28">
        <dbReference type="Rhea" id="RHEA:40924"/>
    </physiologicalReaction>
</comment>
<keyword evidence="7" id="KW-0677">Repeat</keyword>
<evidence type="ECO:0000256" key="41">
    <source>
        <dbReference type="ARBA" id="ARBA00049372"/>
    </source>
</evidence>
<comment type="catalytic activity">
    <reaction evidence="42">
        <text>2-(9Z-octadecenoyl)-glycerol + H2O = glycerol + (9Z)-octadecenoate + H(+)</text>
        <dbReference type="Rhea" id="RHEA:38491"/>
        <dbReference type="ChEBI" id="CHEBI:15377"/>
        <dbReference type="ChEBI" id="CHEBI:15378"/>
        <dbReference type="ChEBI" id="CHEBI:17754"/>
        <dbReference type="ChEBI" id="CHEBI:30823"/>
        <dbReference type="ChEBI" id="CHEBI:73990"/>
    </reaction>
    <physiologicalReaction direction="left-to-right" evidence="42">
        <dbReference type="Rhea" id="RHEA:38492"/>
    </physiologicalReaction>
</comment>
<dbReference type="InterPro" id="IPR038885">
    <property type="entry name" value="PLB1"/>
</dbReference>
<comment type="catalytic activity">
    <reaction evidence="26">
        <text>1-hexadecanoyl-2-(9Z-octadecenoyl)-sn-glycero-3-phospho-(1'-sn-glycerol) + H2O = 1-hexadecanoyl-sn-glycero-3-phospho-(1'-sn-glycerol) + (9Z)-octadecenoate + H(+)</text>
        <dbReference type="Rhea" id="RHEA:40919"/>
        <dbReference type="ChEBI" id="CHEBI:15377"/>
        <dbReference type="ChEBI" id="CHEBI:15378"/>
        <dbReference type="ChEBI" id="CHEBI:30823"/>
        <dbReference type="ChEBI" id="CHEBI:72841"/>
        <dbReference type="ChEBI" id="CHEBI:75158"/>
    </reaction>
    <physiologicalReaction direction="left-to-right" evidence="26">
        <dbReference type="Rhea" id="RHEA:40920"/>
    </physiologicalReaction>
</comment>
<dbReference type="SUPFAM" id="SSF52266">
    <property type="entry name" value="SGNH hydrolase"/>
    <property type="match status" value="1"/>
</dbReference>
<dbReference type="GO" id="GO:0004806">
    <property type="term" value="F:triacylglycerol lipase activity"/>
    <property type="evidence" value="ECO:0007669"/>
    <property type="project" value="UniProtKB-EC"/>
</dbReference>
<comment type="catalytic activity">
    <reaction evidence="41">
        <text>1,3-di-(9Z-octadecenoyl)-glycerol + H2O = 1-(9Z-octadecenoyl)-glycerol + (9Z)-octadecenoate + H(+)</text>
        <dbReference type="Rhea" id="RHEA:39939"/>
        <dbReference type="ChEBI" id="CHEBI:15377"/>
        <dbReference type="ChEBI" id="CHEBI:15378"/>
        <dbReference type="ChEBI" id="CHEBI:30823"/>
        <dbReference type="ChEBI" id="CHEBI:75342"/>
        <dbReference type="ChEBI" id="CHEBI:75735"/>
    </reaction>
    <physiologicalReaction direction="left-to-right" evidence="41">
        <dbReference type="Rhea" id="RHEA:39940"/>
    </physiologicalReaction>
</comment>
<evidence type="ECO:0000256" key="21">
    <source>
        <dbReference type="ARBA" id="ARBA00047324"/>
    </source>
</evidence>
<evidence type="ECO:0000256" key="31">
    <source>
        <dbReference type="ARBA" id="ARBA00048374"/>
    </source>
</evidence>
<comment type="function">
    <text evidence="20">Calcium-independent membrane-associated phospholipase that catalyzes complete diacylation of phospholipids by hydrolyzing both sn-1 and sn-2 fatty acyl chains attached to the glycerol backbone (phospholipase B activity). Has dual phospholipase and lysophospholipase activities toward diacylphospholipids. Preferentially cleaves sn-2 ester bonds over sn-1 bonds. Acts as a lipase toward glycerolipid substrates. Hydrolyzes fatty acyl chains of diacylglycerols with preference for the sn-2 position and of triacylglycerols with not positional selectivity. May also hydrolyze long chain retinyl esters such as retinyl palmitate. May contribute to digestion of dietary phospholipids, glycerolipids and retinoids, facilitating lipid absorption at the brush border.</text>
</comment>
<dbReference type="EMBL" id="CAKOFQ010006653">
    <property type="protein sequence ID" value="CAH1954329.1"/>
    <property type="molecule type" value="Genomic_DNA"/>
</dbReference>
<organism evidence="44 45">
    <name type="scientific">Acanthoscelides obtectus</name>
    <name type="common">Bean weevil</name>
    <name type="synonym">Bruchus obtectus</name>
    <dbReference type="NCBI Taxonomy" id="200917"/>
    <lineage>
        <taxon>Eukaryota</taxon>
        <taxon>Metazoa</taxon>
        <taxon>Ecdysozoa</taxon>
        <taxon>Arthropoda</taxon>
        <taxon>Hexapoda</taxon>
        <taxon>Insecta</taxon>
        <taxon>Pterygota</taxon>
        <taxon>Neoptera</taxon>
        <taxon>Endopterygota</taxon>
        <taxon>Coleoptera</taxon>
        <taxon>Polyphaga</taxon>
        <taxon>Cucujiformia</taxon>
        <taxon>Chrysomeloidea</taxon>
        <taxon>Chrysomelidae</taxon>
        <taxon>Bruchinae</taxon>
        <taxon>Bruchini</taxon>
        <taxon>Acanthoscelides</taxon>
    </lineage>
</organism>
<comment type="catalytic activity">
    <reaction evidence="40">
        <text>1,2-dihexadecanoyl-sn-glycero-3-phosphocholine + 2 H2O = sn-glycerol 3-phosphocholine + 2 hexadecanoate + 2 H(+)</text>
        <dbReference type="Rhea" id="RHEA:40975"/>
        <dbReference type="ChEBI" id="CHEBI:7896"/>
        <dbReference type="ChEBI" id="CHEBI:15377"/>
        <dbReference type="ChEBI" id="CHEBI:15378"/>
        <dbReference type="ChEBI" id="CHEBI:16870"/>
        <dbReference type="ChEBI" id="CHEBI:72999"/>
    </reaction>
    <physiologicalReaction direction="left-to-right" evidence="40">
        <dbReference type="Rhea" id="RHEA:40976"/>
    </physiologicalReaction>
</comment>
<evidence type="ECO:0000256" key="33">
    <source>
        <dbReference type="ARBA" id="ARBA00048454"/>
    </source>
</evidence>
<name>A0A9P0NQ16_ACAOB</name>
<comment type="subcellular location">
    <subcellularLocation>
        <location evidence="1">Apical cell membrane</location>
        <topology evidence="1">Single-pass type I membrane protein</topology>
    </subcellularLocation>
</comment>
<evidence type="ECO:0000256" key="3">
    <source>
        <dbReference type="ARBA" id="ARBA00015133"/>
    </source>
</evidence>
<sequence length="419" mass="47532">MFRPWFLVSLLLLSQVQVKSGQTLRTWLDDAFLPVYRSIRLGLNHVLRRSITSRENKYQLKMYDRYQEPVDNTKDFPCASTSPFRSKTVPATAHELRPGDIDVIGAIGDSITAGIGTSATDILQLIVDDRSKSFSGGGGGNWRNTLTLPNILKVFNTKLIGYTAKPSLTIEKGSSFNVAEAGAISADTPYMAELLIDRMKSDPRVNITHHWKIITVMMGANDFCVEICYQRNPYDVLEKHKAHLQQALRSLRNSLPRTMIVVIPAPFVRPIIELKDRPPICRMMHSLLCPCLAGLAYKRQRAMFDDVMRKWQLLDIEIANSPEFDLDDFTVIPLNMTLNYTFPRYPDGSSNYGYLSADCFHLSERGQARFANGVWNSLLEPFGNKTLGGPDSLSEFYCPTEEHPYIFTRRNSNHKRLMP</sequence>
<gene>
    <name evidence="44" type="ORF">ACAOBT_LOCUS493</name>
</gene>
<evidence type="ECO:0000256" key="17">
    <source>
        <dbReference type="ARBA" id="ARBA00031182"/>
    </source>
</evidence>
<evidence type="ECO:0000256" key="9">
    <source>
        <dbReference type="ARBA" id="ARBA00022989"/>
    </source>
</evidence>
<dbReference type="GO" id="GO:0016324">
    <property type="term" value="C:apical plasma membrane"/>
    <property type="evidence" value="ECO:0007669"/>
    <property type="project" value="UniProtKB-SubCell"/>
</dbReference>
<comment type="catalytic activity">
    <reaction evidence="25">
        <text>2,3-di-(9Z)-octadecenoyl-sn-glycerol + H2O = 3-(9Z-octadecenoyl)-sn-glycerol + (9Z)-octadecenoate + H(+)</text>
        <dbReference type="Rhea" id="RHEA:42604"/>
        <dbReference type="ChEBI" id="CHEBI:15377"/>
        <dbReference type="ChEBI" id="CHEBI:15378"/>
        <dbReference type="ChEBI" id="CHEBI:30823"/>
        <dbReference type="ChEBI" id="CHEBI:75824"/>
        <dbReference type="ChEBI" id="CHEBI:75938"/>
    </reaction>
    <physiologicalReaction direction="left-to-right" evidence="25">
        <dbReference type="Rhea" id="RHEA:42605"/>
    </physiologicalReaction>
</comment>
<dbReference type="GO" id="GO:0006644">
    <property type="term" value="P:phospholipid metabolic process"/>
    <property type="evidence" value="ECO:0007669"/>
    <property type="project" value="TreeGrafter"/>
</dbReference>
<evidence type="ECO:0000313" key="44">
    <source>
        <dbReference type="EMBL" id="CAH1954329.1"/>
    </source>
</evidence>
<comment type="catalytic activity">
    <reaction evidence="36">
        <text>1-hexadecanoyl-2-(9Z-octadecenoyl)-sn-glycero-3-phosphocholine + H2O = 1-hexadecanoyl-sn-glycero-3-phosphocholine + (9Z)-octadecenoate + H(+)</text>
        <dbReference type="Rhea" id="RHEA:38779"/>
        <dbReference type="ChEBI" id="CHEBI:15377"/>
        <dbReference type="ChEBI" id="CHEBI:15378"/>
        <dbReference type="ChEBI" id="CHEBI:30823"/>
        <dbReference type="ChEBI" id="CHEBI:72998"/>
        <dbReference type="ChEBI" id="CHEBI:73001"/>
    </reaction>
    <physiologicalReaction direction="left-to-right" evidence="36">
        <dbReference type="Rhea" id="RHEA:38780"/>
    </physiologicalReaction>
</comment>
<evidence type="ECO:0000256" key="12">
    <source>
        <dbReference type="ARBA" id="ARBA00023180"/>
    </source>
</evidence>
<comment type="similarity">
    <text evidence="2">Belongs to the 'GDSL' lipolytic enzyme family. Phospholipase B1 subfamily.</text>
</comment>
<comment type="catalytic activity">
    <reaction evidence="38">
        <text>1-O-hexadecyl-2-(9Z)-octadecenoyl-sn-glycero-3-phosphocholine + H2O = 1-O-hexadecyl-sn-glycero-3-phosphocholine + (9Z)-octadecenoate + H(+)</text>
        <dbReference type="Rhea" id="RHEA:40915"/>
        <dbReference type="ChEBI" id="CHEBI:15377"/>
        <dbReference type="ChEBI" id="CHEBI:15378"/>
        <dbReference type="ChEBI" id="CHEBI:30823"/>
        <dbReference type="ChEBI" id="CHEBI:34112"/>
        <dbReference type="ChEBI" id="CHEBI:64496"/>
    </reaction>
    <physiologicalReaction direction="left-to-right" evidence="38">
        <dbReference type="Rhea" id="RHEA:40916"/>
    </physiologicalReaction>
</comment>
<evidence type="ECO:0000256" key="39">
    <source>
        <dbReference type="ARBA" id="ARBA00048939"/>
    </source>
</evidence>
<evidence type="ECO:0000256" key="34">
    <source>
        <dbReference type="ARBA" id="ARBA00048613"/>
    </source>
</evidence>
<evidence type="ECO:0000256" key="4">
    <source>
        <dbReference type="ARBA" id="ARBA00022475"/>
    </source>
</evidence>
<evidence type="ECO:0000256" key="13">
    <source>
        <dbReference type="ARBA" id="ARBA00023369"/>
    </source>
</evidence>
<keyword evidence="6 43" id="KW-0732">Signal</keyword>
<evidence type="ECO:0000256" key="22">
    <source>
        <dbReference type="ARBA" id="ARBA00047363"/>
    </source>
</evidence>
<dbReference type="InterPro" id="IPR001087">
    <property type="entry name" value="GDSL"/>
</dbReference>
<evidence type="ECO:0000256" key="23">
    <source>
        <dbReference type="ARBA" id="ARBA00047438"/>
    </source>
</evidence>
<dbReference type="CDD" id="cd01824">
    <property type="entry name" value="Phospholipase_B_like"/>
    <property type="match status" value="1"/>
</dbReference>
<comment type="catalytic activity">
    <reaction evidence="14">
        <text>1-hexadecanoyl-2-(9Z,12Z-octadecadienoyl)-sn-glycero-3-phosphocholine + H2O = (9Z,12Z)-octadecadienoate + 1-hexadecanoyl-sn-glycero-3-phosphocholine + H(+)</text>
        <dbReference type="Rhea" id="RHEA:40811"/>
        <dbReference type="ChEBI" id="CHEBI:15377"/>
        <dbReference type="ChEBI" id="CHEBI:15378"/>
        <dbReference type="ChEBI" id="CHEBI:30245"/>
        <dbReference type="ChEBI" id="CHEBI:72998"/>
        <dbReference type="ChEBI" id="CHEBI:73002"/>
    </reaction>
    <physiologicalReaction direction="left-to-right" evidence="14">
        <dbReference type="Rhea" id="RHEA:40812"/>
    </physiologicalReaction>
</comment>
<dbReference type="OrthoDB" id="10265800at2759"/>
<evidence type="ECO:0000256" key="14">
    <source>
        <dbReference type="ARBA" id="ARBA00023408"/>
    </source>
</evidence>
<evidence type="ECO:0000256" key="43">
    <source>
        <dbReference type="SAM" id="SignalP"/>
    </source>
</evidence>
<evidence type="ECO:0000256" key="40">
    <source>
        <dbReference type="ARBA" id="ARBA00049363"/>
    </source>
</evidence>
<comment type="catalytic activity">
    <reaction evidence="34">
        <text>1-hexadecanoyl-2-(9Z-octadecenoyl)-sn-glycero-3-phosphoethanolamine + H2O = 1-hexadecanoyl-sn-glycero-3-phosphoethanolamine + (9Z)-octadecenoate + H(+)</text>
        <dbReference type="Rhea" id="RHEA:40911"/>
        <dbReference type="ChEBI" id="CHEBI:15377"/>
        <dbReference type="ChEBI" id="CHEBI:15378"/>
        <dbReference type="ChEBI" id="CHEBI:30823"/>
        <dbReference type="ChEBI" id="CHEBI:73004"/>
        <dbReference type="ChEBI" id="CHEBI:73007"/>
    </reaction>
    <physiologicalReaction direction="left-to-right" evidence="34">
        <dbReference type="Rhea" id="RHEA:40912"/>
    </physiologicalReaction>
</comment>
<evidence type="ECO:0000256" key="20">
    <source>
        <dbReference type="ARBA" id="ARBA00045916"/>
    </source>
</evidence>
<keyword evidence="12" id="KW-0325">Glycoprotein</keyword>
<keyword evidence="9" id="KW-1133">Transmembrane helix</keyword>
<evidence type="ECO:0000256" key="6">
    <source>
        <dbReference type="ARBA" id="ARBA00022729"/>
    </source>
</evidence>
<comment type="catalytic activity">
    <reaction evidence="35">
        <text>1-hexadecanoyl-sn-glycero-3-phosphocholine + H2O = sn-glycerol 3-phosphocholine + hexadecanoate + H(+)</text>
        <dbReference type="Rhea" id="RHEA:40435"/>
        <dbReference type="ChEBI" id="CHEBI:7896"/>
        <dbReference type="ChEBI" id="CHEBI:15377"/>
        <dbReference type="ChEBI" id="CHEBI:15378"/>
        <dbReference type="ChEBI" id="CHEBI:16870"/>
        <dbReference type="ChEBI" id="CHEBI:72998"/>
    </reaction>
    <physiologicalReaction direction="left-to-right" evidence="35">
        <dbReference type="Rhea" id="RHEA:40436"/>
    </physiologicalReaction>
</comment>
<evidence type="ECO:0000256" key="7">
    <source>
        <dbReference type="ARBA" id="ARBA00022737"/>
    </source>
</evidence>
<keyword evidence="5" id="KW-0812">Transmembrane</keyword>
<evidence type="ECO:0000256" key="10">
    <source>
        <dbReference type="ARBA" id="ARBA00023098"/>
    </source>
</evidence>
<evidence type="ECO:0000256" key="15">
    <source>
        <dbReference type="ARBA" id="ARBA00023422"/>
    </source>
</evidence>
<evidence type="ECO:0000256" key="11">
    <source>
        <dbReference type="ARBA" id="ARBA00023136"/>
    </source>
</evidence>
<reference evidence="44" key="1">
    <citation type="submission" date="2022-03" db="EMBL/GenBank/DDBJ databases">
        <authorList>
            <person name="Sayadi A."/>
        </authorList>
    </citation>
    <scope>NUCLEOTIDE SEQUENCE</scope>
</reference>
<feature type="chain" id="PRO_5040126956" description="Phospholipase B1, membrane-associated" evidence="43">
    <location>
        <begin position="22"/>
        <end position="419"/>
    </location>
</feature>
<dbReference type="PANTHER" id="PTHR21325">
    <property type="entry name" value="PHOSPHOLIPASE B, PLB1"/>
    <property type="match status" value="1"/>
</dbReference>
<evidence type="ECO:0000256" key="16">
    <source>
        <dbReference type="ARBA" id="ARBA00029723"/>
    </source>
</evidence>
<evidence type="ECO:0000256" key="1">
    <source>
        <dbReference type="ARBA" id="ARBA00004247"/>
    </source>
</evidence>
<comment type="catalytic activity">
    <reaction evidence="39">
        <text>1-hexadecanoyl-2-(9Z)-octadecenoyl-3-octadecanoyl-sn-glycerol + H2O = 1-hexadecanoyl-3-octadecanoyl-sn-glycerol + (9Z)-octadecenoate + H(+)</text>
        <dbReference type="Rhea" id="RHEA:41103"/>
        <dbReference type="ChEBI" id="CHEBI:15377"/>
        <dbReference type="ChEBI" id="CHEBI:15378"/>
        <dbReference type="ChEBI" id="CHEBI:30823"/>
        <dbReference type="ChEBI" id="CHEBI:77623"/>
        <dbReference type="ChEBI" id="CHEBI:77624"/>
    </reaction>
    <physiologicalReaction direction="left-to-right" evidence="39">
        <dbReference type="Rhea" id="RHEA:41104"/>
    </physiologicalReaction>
</comment>